<organism evidence="2 3">
    <name type="scientific">Acidithiobacillus concretivorus</name>
    <dbReference type="NCBI Taxonomy" id="3063952"/>
    <lineage>
        <taxon>Bacteria</taxon>
        <taxon>Pseudomonadati</taxon>
        <taxon>Pseudomonadota</taxon>
        <taxon>Acidithiobacillia</taxon>
        <taxon>Acidithiobacillales</taxon>
        <taxon>Acidithiobacillaceae</taxon>
        <taxon>Acidithiobacillus</taxon>
    </lineage>
</organism>
<feature type="region of interest" description="Disordered" evidence="1">
    <location>
        <begin position="48"/>
        <end position="75"/>
    </location>
</feature>
<accession>A0ABS5ZUN7</accession>
<comment type="caution">
    <text evidence="2">The sequence shown here is derived from an EMBL/GenBank/DDBJ whole genome shotgun (WGS) entry which is preliminary data.</text>
</comment>
<reference evidence="2 3" key="1">
    <citation type="journal article" date="2021" name="ISME J.">
        <title>Genomic evolution of the class Acidithiobacillia: deep-branching Proteobacteria living in extreme acidic conditions.</title>
        <authorList>
            <person name="Moya-Beltran A."/>
            <person name="Beard S."/>
            <person name="Rojas-Villalobos C."/>
            <person name="Issotta F."/>
            <person name="Gallardo Y."/>
            <person name="Ulloa R."/>
            <person name="Giaveno A."/>
            <person name="Degli Esposti M."/>
            <person name="Johnson D.B."/>
            <person name="Quatrini R."/>
        </authorList>
    </citation>
    <scope>NUCLEOTIDE SEQUENCE [LARGE SCALE GENOMIC DNA]</scope>
    <source>
        <strain evidence="2 3">ATCC 19703</strain>
    </source>
</reference>
<proteinExistence type="predicted"/>
<name>A0ABS5ZUN7_9PROT</name>
<feature type="compositionally biased region" description="Polar residues" evidence="1">
    <location>
        <begin position="61"/>
        <end position="75"/>
    </location>
</feature>
<gene>
    <name evidence="2" type="ORF">HJG40_13010</name>
</gene>
<dbReference type="EMBL" id="JABELD010000118">
    <property type="protein sequence ID" value="MBU2739679.1"/>
    <property type="molecule type" value="Genomic_DNA"/>
</dbReference>
<evidence type="ECO:0000313" key="2">
    <source>
        <dbReference type="EMBL" id="MBU2739679.1"/>
    </source>
</evidence>
<keyword evidence="3" id="KW-1185">Reference proteome</keyword>
<evidence type="ECO:0000256" key="1">
    <source>
        <dbReference type="SAM" id="MobiDB-lite"/>
    </source>
</evidence>
<evidence type="ECO:0000313" key="3">
    <source>
        <dbReference type="Proteomes" id="UP001197028"/>
    </source>
</evidence>
<sequence>MGRLEEGHKMVAPADLVGRFFNLDRLVGRHSLDQGRNFSKDRPEVLHMKDPEDRGHISPSKGRSQIAGTVTNWNS</sequence>
<dbReference type="Proteomes" id="UP001197028">
    <property type="component" value="Unassembled WGS sequence"/>
</dbReference>
<protein>
    <submittedName>
        <fullName evidence="2">Uncharacterized protein</fullName>
    </submittedName>
</protein>